<dbReference type="AlphaFoldDB" id="A0A6J4J6K3"/>
<dbReference type="EMBL" id="CADCTI010000252">
    <property type="protein sequence ID" value="CAA9269317.1"/>
    <property type="molecule type" value="Genomic_DNA"/>
</dbReference>
<dbReference type="InterPro" id="IPR012938">
    <property type="entry name" value="Glc/Sorbosone_DH"/>
</dbReference>
<evidence type="ECO:0000259" key="2">
    <source>
        <dbReference type="PROSITE" id="PS51820"/>
    </source>
</evidence>
<dbReference type="Pfam" id="PF07691">
    <property type="entry name" value="PA14"/>
    <property type="match status" value="2"/>
</dbReference>
<dbReference type="SUPFAM" id="SSF50952">
    <property type="entry name" value="Soluble quinoprotein glucose dehydrogenase"/>
    <property type="match status" value="1"/>
</dbReference>
<gene>
    <name evidence="3" type="ORF">AVDCRST_MAG57-3015</name>
</gene>
<feature type="region of interest" description="Disordered" evidence="1">
    <location>
        <begin position="242"/>
        <end position="272"/>
    </location>
</feature>
<name>A0A6J4J6K3_9ACTN</name>
<dbReference type="InterPro" id="IPR011658">
    <property type="entry name" value="PA14_dom"/>
</dbReference>
<dbReference type="PROSITE" id="PS51820">
    <property type="entry name" value="PA14"/>
    <property type="match status" value="2"/>
</dbReference>
<reference evidence="3" key="1">
    <citation type="submission" date="2020-02" db="EMBL/GenBank/DDBJ databases">
        <authorList>
            <person name="Meier V. D."/>
        </authorList>
    </citation>
    <scope>NUCLEOTIDE SEQUENCE</scope>
    <source>
        <strain evidence="3">AVDCRST_MAG57</strain>
    </source>
</reference>
<feature type="domain" description="PA14" evidence="2">
    <location>
        <begin position="815"/>
        <end position="938"/>
    </location>
</feature>
<dbReference type="Gene3D" id="2.120.10.30">
    <property type="entry name" value="TolB, C-terminal domain"/>
    <property type="match status" value="1"/>
</dbReference>
<dbReference type="SUPFAM" id="SSF56988">
    <property type="entry name" value="Anthrax protective antigen"/>
    <property type="match status" value="2"/>
</dbReference>
<dbReference type="Pfam" id="PF07995">
    <property type="entry name" value="GSDH"/>
    <property type="match status" value="2"/>
</dbReference>
<dbReference type="InterPro" id="IPR037524">
    <property type="entry name" value="PA14/GLEYA"/>
</dbReference>
<feature type="domain" description="PA14" evidence="2">
    <location>
        <begin position="497"/>
        <end position="634"/>
    </location>
</feature>
<dbReference type="Gene3D" id="3.90.182.10">
    <property type="entry name" value="Toxin - Anthrax Protective Antigen,domain 1"/>
    <property type="match status" value="2"/>
</dbReference>
<sequence length="938" mass="98635">MADAQRSARRRVRRSWRLAACVAFLMVATSAGVIRSEAPAAAGVPSGFVEVTAFSGLVNPTAVRFAPDGKVFVAEKRGTIVMFDGLTDTSPTRVADLRTEVHNYWDRGLLGLAVDPGFATGRPFLYALYTFDKDPNDSRMPRWGTAGADGDGCPSPPGPTADGCVVSGRLVKLTLSGTSTSKQDLITDWCQQYPSHSIGDLVFGRDGALYVSGGDGASFDWVDYGQDGNPVNPCGDPPGGIGGTMSAPTAQGGALRAQDLRTPTTDPVTLGGTVIRVDPDTGAAMPDNPNVGAADLNAKRIVAYGLRNPFRLTTRPGTDEVWLGDVGWSTFEEVNRLVAPRSGVANFGWPCYEGDGRQGAYDAANLSICENLYAQTGADTKPYFPYRHGQPLNASDNCNVARGSSSSGLSFSFYSGGPYPAEYDGALFFSDYSRNCVWVMTKGTDGLPNRVNAKPFVSTAAGPVDLELSPQGELYYADLNGGTIRRIMYGTPGPTSCPVSQYLAEYFPNKTLTGGPSVTACEPAPLTHDWGAGAPAGVGPDNFSARWTGTFDFPSSTTYTFTAVSDDGIKVWVDDVLLIDQWRDQAATTFTASRSLTAGAHRVKVEWFETGGDAVAKLGWTGGVSNTAPVPQISTPAAGATWKVGDTIAFSGSASDAEDGSVPDGSLFWEVVLQHCPAECHPHPVQSWTGAGGSFVAPDHEYPSHLELRLTATDTRGQTGTTSRRLDPQTVAITLASQPAGLQLTLGQRTAAAPVTGTFIVGGTASLSAISPQTLSGTSYTFAGWSDGGGQSHNITAPGTATTYTATYTASPSPCGMGQYRAEYFANRTLSGAPAASGCEAGPLDRNWGSRGPAGVGQNNFSARWTGTVTFTGGNTTFTGASDDGMRVWLDGALVIDRWGSPGTWQTTPRTVSPGPHTVRVEYFEKTGNALVRVGWTP</sequence>
<evidence type="ECO:0000313" key="3">
    <source>
        <dbReference type="EMBL" id="CAA9269317.1"/>
    </source>
</evidence>
<dbReference type="PANTHER" id="PTHR19328:SF13">
    <property type="entry name" value="HIPL1 PROTEIN"/>
    <property type="match status" value="1"/>
</dbReference>
<protein>
    <submittedName>
        <fullName evidence="3">Cytochrome c551/c552</fullName>
    </submittedName>
</protein>
<evidence type="ECO:0000256" key="1">
    <source>
        <dbReference type="SAM" id="MobiDB-lite"/>
    </source>
</evidence>
<accession>A0A6J4J6K3</accession>
<dbReference type="PANTHER" id="PTHR19328">
    <property type="entry name" value="HEDGEHOG-INTERACTING PROTEIN"/>
    <property type="match status" value="1"/>
</dbReference>
<proteinExistence type="predicted"/>
<organism evidence="3">
    <name type="scientific">uncultured Blastococcus sp</name>
    <dbReference type="NCBI Taxonomy" id="217144"/>
    <lineage>
        <taxon>Bacteria</taxon>
        <taxon>Bacillati</taxon>
        <taxon>Actinomycetota</taxon>
        <taxon>Actinomycetes</taxon>
        <taxon>Geodermatophilales</taxon>
        <taxon>Geodermatophilaceae</taxon>
        <taxon>Blastococcus</taxon>
        <taxon>environmental samples</taxon>
    </lineage>
</organism>
<dbReference type="SMART" id="SM00758">
    <property type="entry name" value="PA14"/>
    <property type="match status" value="2"/>
</dbReference>
<dbReference type="InterPro" id="IPR011042">
    <property type="entry name" value="6-blade_b-propeller_TolB-like"/>
</dbReference>
<dbReference type="InterPro" id="IPR011041">
    <property type="entry name" value="Quinoprot_gluc/sorb_DH_b-prop"/>
</dbReference>